<feature type="region of interest" description="Disordered" evidence="1">
    <location>
        <begin position="1"/>
        <end position="27"/>
    </location>
</feature>
<gene>
    <name evidence="2" type="ORF">Nepgr_002837</name>
</gene>
<dbReference type="AlphaFoldDB" id="A0AAD3P9B6"/>
<dbReference type="Proteomes" id="UP001279734">
    <property type="component" value="Unassembled WGS sequence"/>
</dbReference>
<keyword evidence="3" id="KW-1185">Reference proteome</keyword>
<dbReference type="EMBL" id="BSYO01000002">
    <property type="protein sequence ID" value="GMH00998.1"/>
    <property type="molecule type" value="Genomic_DNA"/>
</dbReference>
<comment type="caution">
    <text evidence="2">The sequence shown here is derived from an EMBL/GenBank/DDBJ whole genome shotgun (WGS) entry which is preliminary data.</text>
</comment>
<organism evidence="2 3">
    <name type="scientific">Nepenthes gracilis</name>
    <name type="common">Slender pitcher plant</name>
    <dbReference type="NCBI Taxonomy" id="150966"/>
    <lineage>
        <taxon>Eukaryota</taxon>
        <taxon>Viridiplantae</taxon>
        <taxon>Streptophyta</taxon>
        <taxon>Embryophyta</taxon>
        <taxon>Tracheophyta</taxon>
        <taxon>Spermatophyta</taxon>
        <taxon>Magnoliopsida</taxon>
        <taxon>eudicotyledons</taxon>
        <taxon>Gunneridae</taxon>
        <taxon>Pentapetalae</taxon>
        <taxon>Caryophyllales</taxon>
        <taxon>Nepenthaceae</taxon>
        <taxon>Nepenthes</taxon>
    </lineage>
</organism>
<reference evidence="2" key="1">
    <citation type="submission" date="2023-05" db="EMBL/GenBank/DDBJ databases">
        <title>Nepenthes gracilis genome sequencing.</title>
        <authorList>
            <person name="Fukushima K."/>
        </authorList>
    </citation>
    <scope>NUCLEOTIDE SEQUENCE</scope>
    <source>
        <strain evidence="2">SING2019-196</strain>
    </source>
</reference>
<proteinExistence type="predicted"/>
<protein>
    <submittedName>
        <fullName evidence="2">Uncharacterized protein</fullName>
    </submittedName>
</protein>
<feature type="compositionally biased region" description="Basic and acidic residues" evidence="1">
    <location>
        <begin position="1"/>
        <end position="17"/>
    </location>
</feature>
<feature type="region of interest" description="Disordered" evidence="1">
    <location>
        <begin position="73"/>
        <end position="100"/>
    </location>
</feature>
<accession>A0AAD3P9B6</accession>
<evidence type="ECO:0000313" key="3">
    <source>
        <dbReference type="Proteomes" id="UP001279734"/>
    </source>
</evidence>
<evidence type="ECO:0000256" key="1">
    <source>
        <dbReference type="SAM" id="MobiDB-lite"/>
    </source>
</evidence>
<name>A0AAD3P9B6_NEPGR</name>
<sequence length="100" mass="11219">MGEAASDLRPEYQRIQHPELQSSDSKIGKLRKALSRVKLNLIEFEARSDSINPAARQANLRGARVVRNQVEMPWAPVSSESTNQESNSKSLKSKENMVEP</sequence>
<evidence type="ECO:0000313" key="2">
    <source>
        <dbReference type="EMBL" id="GMH00998.1"/>
    </source>
</evidence>